<evidence type="ECO:0000313" key="3">
    <source>
        <dbReference type="Proteomes" id="UP000254259"/>
    </source>
</evidence>
<dbReference type="EMBL" id="LT984813">
    <property type="protein sequence ID" value="SPD62998.1"/>
    <property type="molecule type" value="Genomic_DNA"/>
</dbReference>
<evidence type="ECO:0000256" key="1">
    <source>
        <dbReference type="SAM" id="MobiDB-lite"/>
    </source>
</evidence>
<dbReference type="AlphaFoldDB" id="A0A9Q7XQ19"/>
<feature type="region of interest" description="Disordered" evidence="1">
    <location>
        <begin position="99"/>
        <end position="128"/>
    </location>
</feature>
<protein>
    <submittedName>
        <fullName evidence="2">Uncharacterized protein</fullName>
    </submittedName>
</protein>
<sequence>MAAKFFPAYATLRRTLSVTDFWDLRKVSELLRRIPQQKMSIESRVIGIRLAYSRQCQWRGLGIESHPHQRNVWPLHRQQGASRPDTLINLIAVVLRPAALPRPPPPAPSGQGARFRSPPCIPHRPTLH</sequence>
<dbReference type="Proteomes" id="UP000254259">
    <property type="component" value="Chromosome CBM2636"/>
</dbReference>
<gene>
    <name evidence="2" type="ORF">CBM2636_10014</name>
</gene>
<name>A0A9Q7XQ19_9BURK</name>
<proteinExistence type="predicted"/>
<accession>A0A9Q7XQ19</accession>
<reference evidence="2 3" key="1">
    <citation type="submission" date="2018-01" db="EMBL/GenBank/DDBJ databases">
        <authorList>
            <person name="Clerissi C."/>
        </authorList>
    </citation>
    <scope>NUCLEOTIDE SEQUENCE [LARGE SCALE GENOMIC DNA]</scope>
    <source>
        <strain evidence="2">Cupriavidus taiwanensis SWF 66322</strain>
    </source>
</reference>
<organism evidence="2 3">
    <name type="scientific">Cupriavidus taiwanensis</name>
    <dbReference type="NCBI Taxonomy" id="164546"/>
    <lineage>
        <taxon>Bacteria</taxon>
        <taxon>Pseudomonadati</taxon>
        <taxon>Pseudomonadota</taxon>
        <taxon>Betaproteobacteria</taxon>
        <taxon>Burkholderiales</taxon>
        <taxon>Burkholderiaceae</taxon>
        <taxon>Cupriavidus</taxon>
    </lineage>
</organism>
<evidence type="ECO:0000313" key="2">
    <source>
        <dbReference type="EMBL" id="SPD62998.1"/>
    </source>
</evidence>